<sequence length="66" mass="7323">MERKVVPKLEPLLANLTSDPDVTAQTAPVQYYAKTAFFVVCEQGTQHMDALLQIISDSAIQAFQQI</sequence>
<keyword evidence="2" id="KW-1185">Reference proteome</keyword>
<gene>
    <name evidence="1" type="ORF">C5167_036383</name>
</gene>
<dbReference type="AlphaFoldDB" id="A0A4Y7I7M5"/>
<evidence type="ECO:0000313" key="2">
    <source>
        <dbReference type="Proteomes" id="UP000316621"/>
    </source>
</evidence>
<dbReference type="EMBL" id="CM010715">
    <property type="protein sequence ID" value="RZC43435.1"/>
    <property type="molecule type" value="Genomic_DNA"/>
</dbReference>
<proteinExistence type="predicted"/>
<dbReference type="Proteomes" id="UP000316621">
    <property type="component" value="Chromosome 1"/>
</dbReference>
<evidence type="ECO:0000313" key="1">
    <source>
        <dbReference type="EMBL" id="RZC43435.1"/>
    </source>
</evidence>
<reference evidence="1 2" key="1">
    <citation type="journal article" date="2018" name="Science">
        <title>The opium poppy genome and morphinan production.</title>
        <authorList>
            <person name="Guo L."/>
            <person name="Winzer T."/>
            <person name="Yang X."/>
            <person name="Li Y."/>
            <person name="Ning Z."/>
            <person name="He Z."/>
            <person name="Teodor R."/>
            <person name="Lu Y."/>
            <person name="Bowser T.A."/>
            <person name="Graham I.A."/>
            <person name="Ye K."/>
        </authorList>
    </citation>
    <scope>NUCLEOTIDE SEQUENCE [LARGE SCALE GENOMIC DNA]</scope>
    <source>
        <strain evidence="2">cv. HN1</strain>
        <tissue evidence="1">Leaves</tissue>
    </source>
</reference>
<accession>A0A4Y7I7M5</accession>
<protein>
    <submittedName>
        <fullName evidence="1">Uncharacterized protein</fullName>
    </submittedName>
</protein>
<dbReference type="Gramene" id="RZC43435">
    <property type="protein sequence ID" value="RZC43435"/>
    <property type="gene ID" value="C5167_036383"/>
</dbReference>
<organism evidence="1 2">
    <name type="scientific">Papaver somniferum</name>
    <name type="common">Opium poppy</name>
    <dbReference type="NCBI Taxonomy" id="3469"/>
    <lineage>
        <taxon>Eukaryota</taxon>
        <taxon>Viridiplantae</taxon>
        <taxon>Streptophyta</taxon>
        <taxon>Embryophyta</taxon>
        <taxon>Tracheophyta</taxon>
        <taxon>Spermatophyta</taxon>
        <taxon>Magnoliopsida</taxon>
        <taxon>Ranunculales</taxon>
        <taxon>Papaveraceae</taxon>
        <taxon>Papaveroideae</taxon>
        <taxon>Papaver</taxon>
    </lineage>
</organism>
<name>A0A4Y7I7M5_PAPSO</name>